<feature type="compositionally biased region" description="Acidic residues" evidence="1">
    <location>
        <begin position="379"/>
        <end position="396"/>
    </location>
</feature>
<feature type="compositionally biased region" description="Basic and acidic residues" evidence="1">
    <location>
        <begin position="367"/>
        <end position="378"/>
    </location>
</feature>
<evidence type="ECO:0000313" key="2">
    <source>
        <dbReference type="Proteomes" id="UP001652661"/>
    </source>
</evidence>
<reference evidence="2" key="1">
    <citation type="submission" date="2025-05" db="UniProtKB">
        <authorList>
            <consortium name="RefSeq"/>
        </authorList>
    </citation>
    <scope>NUCLEOTIDE SEQUENCE [LARGE SCALE GENOMIC DNA]</scope>
    <source>
        <strain evidence="2">14028-0561.14</strain>
    </source>
</reference>
<feature type="region of interest" description="Disordered" evidence="1">
    <location>
        <begin position="1"/>
        <end position="47"/>
    </location>
</feature>
<protein>
    <submittedName>
        <fullName evidence="3">Uncharacterized protein</fullName>
    </submittedName>
</protein>
<feature type="compositionally biased region" description="Basic residues" evidence="1">
    <location>
        <begin position="1"/>
        <end position="11"/>
    </location>
</feature>
<organism evidence="2 3">
    <name type="scientific">Drosophila kikkawai</name>
    <name type="common">Fruit fly</name>
    <dbReference type="NCBI Taxonomy" id="30033"/>
    <lineage>
        <taxon>Eukaryota</taxon>
        <taxon>Metazoa</taxon>
        <taxon>Ecdysozoa</taxon>
        <taxon>Arthropoda</taxon>
        <taxon>Hexapoda</taxon>
        <taxon>Insecta</taxon>
        <taxon>Pterygota</taxon>
        <taxon>Neoptera</taxon>
        <taxon>Endopterygota</taxon>
        <taxon>Diptera</taxon>
        <taxon>Brachycera</taxon>
        <taxon>Muscomorpha</taxon>
        <taxon>Ephydroidea</taxon>
        <taxon>Drosophilidae</taxon>
        <taxon>Drosophila</taxon>
        <taxon>Sophophora</taxon>
    </lineage>
</organism>
<dbReference type="OrthoDB" id="7866475at2759"/>
<dbReference type="Proteomes" id="UP001652661">
    <property type="component" value="Chromosome 2L"/>
</dbReference>
<keyword evidence="2" id="KW-1185">Reference proteome</keyword>
<dbReference type="AlphaFoldDB" id="A0A6P4JA90"/>
<gene>
    <name evidence="3" type="primary">LOC108086096</name>
</gene>
<evidence type="ECO:0000256" key="1">
    <source>
        <dbReference type="SAM" id="MobiDB-lite"/>
    </source>
</evidence>
<dbReference type="RefSeq" id="XP_017038412.1">
    <property type="nucleotide sequence ID" value="XM_017182923.3"/>
</dbReference>
<dbReference type="GeneID" id="108086096"/>
<accession>A0A6P4JA90</accession>
<proteinExistence type="predicted"/>
<sequence>MVRRGSQRRQSLRFMGGQWVKGESEAQSQPDNEPEQDPSCQELDPHNTYQEKPLHMRQWMRWHNCKVHQMTNTAETYPSIRPPINKCFPGKNLEYIDESMEANQCGRMFTMGKDDVVAVWKQSPHKDSLACYGIGEHSEAYSEAVAKSLKAASLLPKEPKKSHVRPNFQPMVKVTQPRGTYVLNRDCLKAKLGEIPNVRRHLGTSNAFSGLHCPPLADTNHPFADQSTFPKVSIKLALGIEKPAKPPKHGLRRKHWYCPPLCDDVEINKCTEYEWAKYKMENHPADEVVMQEFEPVHGHEPRNYDELYKTLESCFIQNPDGDEICEAYEQCCKDPEDPPSQGCNEFMPEGAEAGETCSCLGHCNCERSKGGRSPKEKEQQDEESQDSDSIEPIDIE</sequence>
<evidence type="ECO:0000313" key="3">
    <source>
        <dbReference type="RefSeq" id="XP_017038412.1"/>
    </source>
</evidence>
<feature type="region of interest" description="Disordered" evidence="1">
    <location>
        <begin position="367"/>
        <end position="396"/>
    </location>
</feature>
<name>A0A6P4JA90_DROKI</name>
<reference evidence="3" key="2">
    <citation type="submission" date="2025-08" db="UniProtKB">
        <authorList>
            <consortium name="RefSeq"/>
        </authorList>
    </citation>
    <scope>IDENTIFICATION</scope>
    <source>
        <strain evidence="3">14028-0561.14</strain>
        <tissue evidence="3">Whole fly</tissue>
    </source>
</reference>